<dbReference type="EMBL" id="AP019389">
    <property type="protein sequence ID" value="BBI19239.1"/>
    <property type="molecule type" value="Genomic_DNA"/>
</dbReference>
<dbReference type="Proteomes" id="UP000290057">
    <property type="component" value="Chromosome"/>
</dbReference>
<evidence type="ECO:0008006" key="3">
    <source>
        <dbReference type="Google" id="ProtNLM"/>
    </source>
</evidence>
<name>A0A3T1CE37_9SPHN</name>
<organism evidence="1 2">
    <name type="scientific">Qipengyuania flava</name>
    <dbReference type="NCBI Taxonomy" id="192812"/>
    <lineage>
        <taxon>Bacteria</taxon>
        <taxon>Pseudomonadati</taxon>
        <taxon>Pseudomonadota</taxon>
        <taxon>Alphaproteobacteria</taxon>
        <taxon>Sphingomonadales</taxon>
        <taxon>Erythrobacteraceae</taxon>
        <taxon>Qipengyuania</taxon>
    </lineage>
</organism>
<evidence type="ECO:0000313" key="1">
    <source>
        <dbReference type="EMBL" id="BBI19239.1"/>
    </source>
</evidence>
<dbReference type="RefSeq" id="WP_130585519.1">
    <property type="nucleotide sequence ID" value="NZ_AP019389.1"/>
</dbReference>
<reference evidence="1 2" key="1">
    <citation type="submission" date="2019-01" db="EMBL/GenBank/DDBJ databases">
        <title>Complete genome sequence of Erythrobacter flavus KJ5.</title>
        <authorList>
            <person name="Kanesaki Y."/>
            <person name="Brotosudarmo T."/>
            <person name="Moriuchi R."/>
            <person name="Awai K."/>
        </authorList>
    </citation>
    <scope>NUCLEOTIDE SEQUENCE [LARGE SCALE GENOMIC DNA]</scope>
    <source>
        <strain evidence="1 2">KJ5</strain>
    </source>
</reference>
<protein>
    <recommendedName>
        <fullName evidence="3">MBL fold metallo-hydrolase</fullName>
    </recommendedName>
</protein>
<dbReference type="AlphaFoldDB" id="A0A3T1CE37"/>
<proteinExistence type="predicted"/>
<gene>
    <name evidence="1" type="ORF">EKJ_00860</name>
</gene>
<evidence type="ECO:0000313" key="2">
    <source>
        <dbReference type="Proteomes" id="UP000290057"/>
    </source>
</evidence>
<keyword evidence="2" id="KW-1185">Reference proteome</keyword>
<sequence length="119" mass="13301">MKRVLLIFGLIFLGLAVWWGVPFFTMGPSQAQMDGYRTSPQFDRAAKRFRNPVAEPEPEAGERDSFGAILADFLFPPGDRRPDEPLPEHALDAAALAEKSEMIRFAWLGHSTILLELDG</sequence>
<accession>A0A3T1CE37</accession>